<dbReference type="OrthoDB" id="5381604at2"/>
<dbReference type="Gene3D" id="2.60.40.10">
    <property type="entry name" value="Immunoglobulins"/>
    <property type="match status" value="1"/>
</dbReference>
<dbReference type="PROSITE" id="PS50093">
    <property type="entry name" value="PKD"/>
    <property type="match status" value="1"/>
</dbReference>
<gene>
    <name evidence="2" type="ORF">FAM09_28720</name>
</gene>
<dbReference type="AlphaFoldDB" id="A0A4S8HBY0"/>
<dbReference type="InterPro" id="IPR022409">
    <property type="entry name" value="PKD/Chitinase_dom"/>
</dbReference>
<dbReference type="PROSITE" id="PS51257">
    <property type="entry name" value="PROKAR_LIPOPROTEIN"/>
    <property type="match status" value="1"/>
</dbReference>
<accession>A0A4S8HBY0</accession>
<dbReference type="InterPro" id="IPR035986">
    <property type="entry name" value="PKD_dom_sf"/>
</dbReference>
<organism evidence="2 3">
    <name type="scientific">Niastella caeni</name>
    <dbReference type="NCBI Taxonomy" id="2569763"/>
    <lineage>
        <taxon>Bacteria</taxon>
        <taxon>Pseudomonadati</taxon>
        <taxon>Bacteroidota</taxon>
        <taxon>Chitinophagia</taxon>
        <taxon>Chitinophagales</taxon>
        <taxon>Chitinophagaceae</taxon>
        <taxon>Niastella</taxon>
    </lineage>
</organism>
<comment type="caution">
    <text evidence="2">The sequence shown here is derived from an EMBL/GenBank/DDBJ whole genome shotgun (WGS) entry which is preliminary data.</text>
</comment>
<dbReference type="SMART" id="SM00089">
    <property type="entry name" value="PKD"/>
    <property type="match status" value="1"/>
</dbReference>
<name>A0A4S8HBY0_9BACT</name>
<dbReference type="InterPro" id="IPR000601">
    <property type="entry name" value="PKD_dom"/>
</dbReference>
<protein>
    <recommendedName>
        <fullName evidence="1">PKD domain-containing protein</fullName>
    </recommendedName>
</protein>
<evidence type="ECO:0000259" key="1">
    <source>
        <dbReference type="PROSITE" id="PS50093"/>
    </source>
</evidence>
<feature type="domain" description="PKD" evidence="1">
    <location>
        <begin position="64"/>
        <end position="122"/>
    </location>
</feature>
<dbReference type="EMBL" id="STFF01000013">
    <property type="protein sequence ID" value="THU31609.1"/>
    <property type="molecule type" value="Genomic_DNA"/>
</dbReference>
<dbReference type="RefSeq" id="WP_136580615.1">
    <property type="nucleotide sequence ID" value="NZ_STFF01000013.1"/>
</dbReference>
<evidence type="ECO:0000313" key="2">
    <source>
        <dbReference type="EMBL" id="THU31609.1"/>
    </source>
</evidence>
<evidence type="ECO:0000313" key="3">
    <source>
        <dbReference type="Proteomes" id="UP000306918"/>
    </source>
</evidence>
<dbReference type="SUPFAM" id="SSF49299">
    <property type="entry name" value="PKD domain"/>
    <property type="match status" value="1"/>
</dbReference>
<dbReference type="InterPro" id="IPR013783">
    <property type="entry name" value="Ig-like_fold"/>
</dbReference>
<reference evidence="2 3" key="1">
    <citation type="submission" date="2019-04" db="EMBL/GenBank/DDBJ databases">
        <title>Niastella caeni sp. nov., isolated from activated sludge.</title>
        <authorList>
            <person name="Sheng M."/>
        </authorList>
    </citation>
    <scope>NUCLEOTIDE SEQUENCE [LARGE SCALE GENOMIC DNA]</scope>
    <source>
        <strain evidence="2 3">HX-2-15</strain>
    </source>
</reference>
<keyword evidence="3" id="KW-1185">Reference proteome</keyword>
<proteinExistence type="predicted"/>
<dbReference type="Proteomes" id="UP000306918">
    <property type="component" value="Unassembled WGS sequence"/>
</dbReference>
<sequence>MQHSIKILTCALLIITTVAGCSKTDYSFGNIKTPIGLNVDAVVDGADQANPNGNGSGRVAIAATATNALSYKIDYGDGTTSLEPSGIVTHKYTTTGTNTYTITVNAIGTAGAMSTISKQVTVFVAFSLPADIMQNLTNGGSRIWITDREAAGHFGVGPATDFSPIWYAAAPNSREACAYDDEITFSKDANGKVSMTVDNKGTSFSIAAATAFYGMSGGDNCYSLNTGGTKQLSFMTATSGSTSANSRQIELAVPGNGIINFGTGATKYEILSITDSTMHLRNIGADGNSWYQKLKAKS</sequence>